<keyword evidence="6" id="KW-0547">Nucleotide-binding</keyword>
<feature type="domain" description="MOFRL" evidence="9">
    <location>
        <begin position="386"/>
        <end position="500"/>
    </location>
</feature>
<keyword evidence="7" id="KW-0418">Kinase</keyword>
<evidence type="ECO:0000256" key="2">
    <source>
        <dbReference type="ARBA" id="ARBA00005393"/>
    </source>
</evidence>
<keyword evidence="8" id="KW-0067">ATP-binding</keyword>
<dbReference type="InterPro" id="IPR007835">
    <property type="entry name" value="MOFRL"/>
</dbReference>
<dbReference type="Pfam" id="PF13660">
    <property type="entry name" value="DUF4147"/>
    <property type="match status" value="1"/>
</dbReference>
<dbReference type="FunCoup" id="A0A6R8GKN3">
    <property type="interactions" value="242"/>
</dbReference>
<dbReference type="Proteomes" id="UP000008820">
    <property type="component" value="Chromosome 2"/>
</dbReference>
<dbReference type="EC" id="2.7.1.31" evidence="3"/>
<comment type="similarity">
    <text evidence="2">Belongs to the glycerate kinase type-2 family.</text>
</comment>
<evidence type="ECO:0000256" key="8">
    <source>
        <dbReference type="ARBA" id="ARBA00022840"/>
    </source>
</evidence>
<evidence type="ECO:0000256" key="7">
    <source>
        <dbReference type="ARBA" id="ARBA00022777"/>
    </source>
</evidence>
<reference evidence="11 12" key="1">
    <citation type="submission" date="2017-06" db="EMBL/GenBank/DDBJ databases">
        <title>Aedes aegypti genome working group (AGWG) sequencing and assembly.</title>
        <authorList>
            <consortium name="Aedes aegypti Genome Working Group (AGWG)"/>
            <person name="Matthews B.J."/>
        </authorList>
    </citation>
    <scope>NUCLEOTIDE SEQUENCE [LARGE SCALE GENOMIC DNA]</scope>
    <source>
        <strain evidence="11 12">LVP_AGWG</strain>
    </source>
</reference>
<name>A0A6R8GKN3_AEDAE</name>
<accession>A0A6R8GKN3</accession>
<dbReference type="EnsemblMetazoa" id="AAEL018707-RB">
    <property type="protein sequence ID" value="AAEL018707-PB"/>
    <property type="gene ID" value="AAEL018707"/>
</dbReference>
<dbReference type="InterPro" id="IPR039760">
    <property type="entry name" value="MOFRL_protein"/>
</dbReference>
<organism evidence="11 12">
    <name type="scientific">Aedes aegypti</name>
    <name type="common">Yellowfever mosquito</name>
    <name type="synonym">Culex aegypti</name>
    <dbReference type="NCBI Taxonomy" id="7159"/>
    <lineage>
        <taxon>Eukaryota</taxon>
        <taxon>Metazoa</taxon>
        <taxon>Ecdysozoa</taxon>
        <taxon>Arthropoda</taxon>
        <taxon>Hexapoda</taxon>
        <taxon>Insecta</taxon>
        <taxon>Pterygota</taxon>
        <taxon>Neoptera</taxon>
        <taxon>Endopterygota</taxon>
        <taxon>Diptera</taxon>
        <taxon>Nematocera</taxon>
        <taxon>Culicoidea</taxon>
        <taxon>Culicidae</taxon>
        <taxon>Culicinae</taxon>
        <taxon>Aedini</taxon>
        <taxon>Aedes</taxon>
        <taxon>Stegomyia</taxon>
    </lineage>
</organism>
<dbReference type="GO" id="GO:0008887">
    <property type="term" value="F:glycerate kinase activity"/>
    <property type="evidence" value="ECO:0007669"/>
    <property type="project" value="UniProtKB-EC"/>
</dbReference>
<dbReference type="OrthoDB" id="44918at2759"/>
<evidence type="ECO:0000256" key="4">
    <source>
        <dbReference type="ARBA" id="ARBA00020720"/>
    </source>
</evidence>
<dbReference type="FunFam" id="3.40.50.10180:FF:000001">
    <property type="entry name" value="Glycerate kinase"/>
    <property type="match status" value="1"/>
</dbReference>
<sequence length="511" mass="54746">MLSSLLRKRSKLISVGYRSLHVSGAMDPHINTLKALFLGAVNSVKPKALFESFLRDDSIKEQLHIPGKRYHVVGFGKAVLGMAVQIDRILGERLASGCISIPIGTLERFKDDFEFQLSKSTNIVVIEGARNNLPDVKAVEAARKIKCLAEGMTDDDILCVLVSGGGSALLPLPKTPVTLDEILSVIKLLASAGASIEELNVVRILLSDVKGGKLALAAKHSHKLLSFIISDIVGDPIPLIASGPTVQANVTNKAALNILEKYHLSDKMPHSVVKIIHHSDPKRSKVPGDIHLIGSNKIAIECVVSEASKTGIVALPLTSSVQGNVAPLGKAYAELAANIRKFQDNSTEKHAFIKTVAQLGKSLHYDSSKATELAEIISNNPRKDLLLVAGGEPTVVVQGHGSGGRNQELALRFSLECWQKQDPSLQDVILLSAGTDGIDGPTEAAGAIGGAGVVEQFNAMASQKFVLGFIEDNDSNTFYKLVGNGKYHIVTGHTGTNVMDLHMLYIPWNKK</sequence>
<dbReference type="PANTHER" id="PTHR12227:SF0">
    <property type="entry name" value="GLYCERATE KINASE"/>
    <property type="match status" value="1"/>
</dbReference>
<evidence type="ECO:0000313" key="11">
    <source>
        <dbReference type="EnsemblMetazoa" id="AAEL018707-PB"/>
    </source>
</evidence>
<dbReference type="InterPro" id="IPR037035">
    <property type="entry name" value="GK-like_C_sf"/>
</dbReference>
<dbReference type="AlphaFoldDB" id="A0A6R8GKN3"/>
<evidence type="ECO:0000256" key="5">
    <source>
        <dbReference type="ARBA" id="ARBA00022679"/>
    </source>
</evidence>
<dbReference type="GO" id="GO:0005737">
    <property type="term" value="C:cytoplasm"/>
    <property type="evidence" value="ECO:0007669"/>
    <property type="project" value="TreeGrafter"/>
</dbReference>
<proteinExistence type="inferred from homology"/>
<reference evidence="11" key="2">
    <citation type="submission" date="2020-08" db="UniProtKB">
        <authorList>
            <consortium name="EnsemblMetazoa"/>
        </authorList>
    </citation>
    <scope>IDENTIFICATION</scope>
    <source>
        <strain evidence="11">LVP_AGWG</strain>
    </source>
</reference>
<dbReference type="InterPro" id="IPR025286">
    <property type="entry name" value="MOFRL_assoc_dom"/>
</dbReference>
<dbReference type="SUPFAM" id="SSF82544">
    <property type="entry name" value="GckA/TtuD-like"/>
    <property type="match status" value="1"/>
</dbReference>
<evidence type="ECO:0000256" key="6">
    <source>
        <dbReference type="ARBA" id="ARBA00022741"/>
    </source>
</evidence>
<dbReference type="Gene3D" id="3.40.50.10180">
    <property type="entry name" value="Glycerate kinase, MOFRL-like N-terminal domain"/>
    <property type="match status" value="1"/>
</dbReference>
<feature type="domain" description="MOFRL-associated" evidence="10">
    <location>
        <begin position="33"/>
        <end position="276"/>
    </location>
</feature>
<keyword evidence="5" id="KW-0808">Transferase</keyword>
<evidence type="ECO:0000256" key="1">
    <source>
        <dbReference type="ARBA" id="ARBA00000694"/>
    </source>
</evidence>
<keyword evidence="12" id="KW-1185">Reference proteome</keyword>
<dbReference type="Gene3D" id="3.40.1480.10">
    <property type="entry name" value="MOFRL domain"/>
    <property type="match status" value="1"/>
</dbReference>
<evidence type="ECO:0000259" key="10">
    <source>
        <dbReference type="Pfam" id="PF13660"/>
    </source>
</evidence>
<dbReference type="GO" id="GO:0005524">
    <property type="term" value="F:ATP binding"/>
    <property type="evidence" value="ECO:0007669"/>
    <property type="project" value="UniProtKB-KW"/>
</dbReference>
<gene>
    <name evidence="11" type="primary">5572654</name>
</gene>
<evidence type="ECO:0000259" key="9">
    <source>
        <dbReference type="Pfam" id="PF05161"/>
    </source>
</evidence>
<evidence type="ECO:0000313" key="12">
    <source>
        <dbReference type="Proteomes" id="UP000008820"/>
    </source>
</evidence>
<protein>
    <recommendedName>
        <fullName evidence="4">Glycerate kinase</fullName>
        <ecNumber evidence="3">2.7.1.31</ecNumber>
    </recommendedName>
</protein>
<comment type="catalytic activity">
    <reaction evidence="1">
        <text>(R)-glycerate + ATP = (2R)-3-phosphoglycerate + ADP + H(+)</text>
        <dbReference type="Rhea" id="RHEA:23516"/>
        <dbReference type="ChEBI" id="CHEBI:15378"/>
        <dbReference type="ChEBI" id="CHEBI:16659"/>
        <dbReference type="ChEBI" id="CHEBI:30616"/>
        <dbReference type="ChEBI" id="CHEBI:58272"/>
        <dbReference type="ChEBI" id="CHEBI:456216"/>
        <dbReference type="EC" id="2.7.1.31"/>
    </reaction>
</comment>
<dbReference type="InterPro" id="IPR038614">
    <property type="entry name" value="GK_N_sf"/>
</dbReference>
<dbReference type="Pfam" id="PF05161">
    <property type="entry name" value="MOFRL"/>
    <property type="match status" value="1"/>
</dbReference>
<dbReference type="InParanoid" id="A0A6R8GKN3"/>
<evidence type="ECO:0000256" key="3">
    <source>
        <dbReference type="ARBA" id="ARBA00012101"/>
    </source>
</evidence>
<dbReference type="PANTHER" id="PTHR12227">
    <property type="entry name" value="GLYCERATE KINASE"/>
    <property type="match status" value="1"/>
</dbReference>